<dbReference type="CDD" id="cd06193">
    <property type="entry name" value="siderophore_interacting"/>
    <property type="match status" value="1"/>
</dbReference>
<name>A0A0A0JSE1_9MICO</name>
<dbReference type="InterPro" id="IPR039261">
    <property type="entry name" value="FNR_nucleotide-bd"/>
</dbReference>
<feature type="domain" description="FAD-binding FR-type" evidence="1">
    <location>
        <begin position="29"/>
        <end position="157"/>
    </location>
</feature>
<dbReference type="Proteomes" id="UP000030013">
    <property type="component" value="Unassembled WGS sequence"/>
</dbReference>
<dbReference type="Pfam" id="PF08021">
    <property type="entry name" value="FAD_binding_9"/>
    <property type="match status" value="1"/>
</dbReference>
<dbReference type="InterPro" id="IPR017938">
    <property type="entry name" value="Riboflavin_synthase-like_b-brl"/>
</dbReference>
<dbReference type="PANTHER" id="PTHR30157:SF0">
    <property type="entry name" value="NADPH-DEPENDENT FERRIC-CHELATE REDUCTASE"/>
    <property type="match status" value="1"/>
</dbReference>
<dbReference type="PANTHER" id="PTHR30157">
    <property type="entry name" value="FERRIC REDUCTASE, NADPH-DEPENDENT"/>
    <property type="match status" value="1"/>
</dbReference>
<organism evidence="2 3">
    <name type="scientific">Knoellia aerolata DSM 18566</name>
    <dbReference type="NCBI Taxonomy" id="1385519"/>
    <lineage>
        <taxon>Bacteria</taxon>
        <taxon>Bacillati</taxon>
        <taxon>Actinomycetota</taxon>
        <taxon>Actinomycetes</taxon>
        <taxon>Micrococcales</taxon>
        <taxon>Intrasporangiaceae</taxon>
        <taxon>Knoellia</taxon>
    </lineage>
</organism>
<dbReference type="Gene3D" id="3.40.50.80">
    <property type="entry name" value="Nucleotide-binding domain of ferredoxin-NADP reductase (FNR) module"/>
    <property type="match status" value="1"/>
</dbReference>
<proteinExistence type="predicted"/>
<sequence>MTVIDRVATKAATTHARLTMASPVQREGHAQFEMTVAAVSDLGGGMRRITFTADQLGDFRLAGADEYFGLLMPREGAALTLPDGTRENVRAAIADLPETERPNLRWYTIRAHHALHRTIDVDVVTHGDSGPGSAWACAARVGERVGFRSGGALFRGHECDGPMVLVADETALPGLAAIVDAHPEVVDRATIHVEVADRAALAAYAFGGADVHVHDRTDGVPGSAVLPALREEDLGRIAYAWLCGESGMVTEGRRLLVTRAGVDRRRVLFSGYWKLGQERG</sequence>
<dbReference type="Pfam" id="PF04954">
    <property type="entry name" value="SIP"/>
    <property type="match status" value="1"/>
</dbReference>
<dbReference type="InterPro" id="IPR017927">
    <property type="entry name" value="FAD-bd_FR_type"/>
</dbReference>
<dbReference type="SUPFAM" id="SSF63380">
    <property type="entry name" value="Riboflavin synthase domain-like"/>
    <property type="match status" value="1"/>
</dbReference>
<dbReference type="EMBL" id="AVPL01000043">
    <property type="protein sequence ID" value="KGN40370.1"/>
    <property type="molecule type" value="Genomic_DNA"/>
</dbReference>
<dbReference type="eggNOG" id="COG2375">
    <property type="taxonomic scope" value="Bacteria"/>
</dbReference>
<comment type="caution">
    <text evidence="2">The sequence shown here is derived from an EMBL/GenBank/DDBJ whole genome shotgun (WGS) entry which is preliminary data.</text>
</comment>
<evidence type="ECO:0000313" key="2">
    <source>
        <dbReference type="EMBL" id="KGN40370.1"/>
    </source>
</evidence>
<dbReference type="InterPro" id="IPR039374">
    <property type="entry name" value="SIP_fam"/>
</dbReference>
<dbReference type="AlphaFoldDB" id="A0A0A0JSE1"/>
<evidence type="ECO:0000313" key="3">
    <source>
        <dbReference type="Proteomes" id="UP000030013"/>
    </source>
</evidence>
<protein>
    <recommendedName>
        <fullName evidence="1">FAD-binding FR-type domain-containing protein</fullName>
    </recommendedName>
</protein>
<dbReference type="Gene3D" id="2.40.30.10">
    <property type="entry name" value="Translation factors"/>
    <property type="match status" value="1"/>
</dbReference>
<keyword evidence="3" id="KW-1185">Reference proteome</keyword>
<evidence type="ECO:0000259" key="1">
    <source>
        <dbReference type="PROSITE" id="PS51384"/>
    </source>
</evidence>
<dbReference type="GO" id="GO:0016491">
    <property type="term" value="F:oxidoreductase activity"/>
    <property type="evidence" value="ECO:0007669"/>
    <property type="project" value="InterPro"/>
</dbReference>
<accession>A0A0A0JSE1</accession>
<dbReference type="InterPro" id="IPR007037">
    <property type="entry name" value="SIP_rossman_dom"/>
</dbReference>
<dbReference type="RefSeq" id="WP_035938931.1">
    <property type="nucleotide sequence ID" value="NZ_AVPL01000043.1"/>
</dbReference>
<reference evidence="2 3" key="1">
    <citation type="submission" date="2013-08" db="EMBL/GenBank/DDBJ databases">
        <title>The genome sequence of Knoellia aerolata.</title>
        <authorList>
            <person name="Zhu W."/>
            <person name="Wang G."/>
        </authorList>
    </citation>
    <scope>NUCLEOTIDE SEQUENCE [LARGE SCALE GENOMIC DNA]</scope>
    <source>
        <strain evidence="2 3">DSM 18566</strain>
    </source>
</reference>
<dbReference type="STRING" id="1385519.N801_14560"/>
<gene>
    <name evidence="2" type="ORF">N801_14560</name>
</gene>
<dbReference type="InterPro" id="IPR013113">
    <property type="entry name" value="SIP_FAD-bd"/>
</dbReference>
<dbReference type="PROSITE" id="PS51384">
    <property type="entry name" value="FAD_FR"/>
    <property type="match status" value="1"/>
</dbReference>